<dbReference type="RefSeq" id="WP_246285868.1">
    <property type="nucleotide sequence ID" value="NZ_CAIJCS010000014.1"/>
</dbReference>
<keyword evidence="2" id="KW-1003">Cell membrane</keyword>
<sequence length="160" mass="17902">MTIQKAIIMFFVSFCATIGYAIPVEAPKRSLLSSCFSGGISYLLYLKILDLDGNAFFAAFLAAFLMGILGEFFSRLYKMPATIFIMPPLITLVPGGGMYYTMSYLISDNMDMFLREAVKTFSVAIALSLGIVASGLFSKSLRAFRKRSEYKGRPRLDRYR</sequence>
<evidence type="ECO:0000256" key="5">
    <source>
        <dbReference type="ARBA" id="ARBA00022989"/>
    </source>
</evidence>
<dbReference type="PANTHER" id="PTHR34390">
    <property type="entry name" value="UPF0442 PROTEIN YJJB-RELATED"/>
    <property type="match status" value="1"/>
</dbReference>
<comment type="similarity">
    <text evidence="7">Belongs to the ThrE exporter (TC 2.A.79) family.</text>
</comment>
<dbReference type="AlphaFoldDB" id="A0A6V6XZE3"/>
<evidence type="ECO:0000313" key="11">
    <source>
        <dbReference type="Proteomes" id="UP000586454"/>
    </source>
</evidence>
<feature type="transmembrane region" description="Helical" evidence="8">
    <location>
        <begin position="81"/>
        <end position="100"/>
    </location>
</feature>
<evidence type="ECO:0000256" key="7">
    <source>
        <dbReference type="ARBA" id="ARBA00034125"/>
    </source>
</evidence>
<keyword evidence="4 8" id="KW-0812">Transmembrane</keyword>
<evidence type="ECO:0000256" key="4">
    <source>
        <dbReference type="ARBA" id="ARBA00022692"/>
    </source>
</evidence>
<reference evidence="10 11" key="1">
    <citation type="submission" date="2020-06" db="EMBL/GenBank/DDBJ databases">
        <authorList>
            <person name="Criscuolo A."/>
        </authorList>
    </citation>
    <scope>NUCLEOTIDE SEQUENCE [LARGE SCALE GENOMIC DNA]</scope>
    <source>
        <strain evidence="10">1804121828</strain>
    </source>
</reference>
<dbReference type="PANTHER" id="PTHR34390:SF1">
    <property type="entry name" value="SUCCINATE TRANSPORTER SUBUNIT YJJB-RELATED"/>
    <property type="match status" value="1"/>
</dbReference>
<comment type="caution">
    <text evidence="10">The sequence shown here is derived from an EMBL/GenBank/DDBJ whole genome shotgun (WGS) entry which is preliminary data.</text>
</comment>
<keyword evidence="11" id="KW-1185">Reference proteome</keyword>
<evidence type="ECO:0000256" key="3">
    <source>
        <dbReference type="ARBA" id="ARBA00022519"/>
    </source>
</evidence>
<evidence type="ECO:0000256" key="8">
    <source>
        <dbReference type="SAM" id="Phobius"/>
    </source>
</evidence>
<evidence type="ECO:0000256" key="6">
    <source>
        <dbReference type="ARBA" id="ARBA00023136"/>
    </source>
</evidence>
<feature type="transmembrane region" description="Helical" evidence="8">
    <location>
        <begin position="6"/>
        <end position="24"/>
    </location>
</feature>
<gene>
    <name evidence="10" type="ORF">PEPNEM18_00364</name>
</gene>
<evidence type="ECO:0000256" key="1">
    <source>
        <dbReference type="ARBA" id="ARBA00004651"/>
    </source>
</evidence>
<dbReference type="GO" id="GO:0015744">
    <property type="term" value="P:succinate transport"/>
    <property type="evidence" value="ECO:0007669"/>
    <property type="project" value="TreeGrafter"/>
</dbReference>
<dbReference type="EMBL" id="CAIJCS010000014">
    <property type="protein sequence ID" value="CAC9924792.1"/>
    <property type="molecule type" value="Genomic_DNA"/>
</dbReference>
<keyword evidence="3" id="KW-0997">Cell inner membrane</keyword>
<proteinExistence type="inferred from homology"/>
<accession>A0A6V6XZE3</accession>
<name>A0A6V6XZE3_9FIRM</name>
<protein>
    <recommendedName>
        <fullName evidence="9">Threonine/Serine exporter ThrE domain-containing protein</fullName>
    </recommendedName>
</protein>
<evidence type="ECO:0000256" key="2">
    <source>
        <dbReference type="ARBA" id="ARBA00022475"/>
    </source>
</evidence>
<feature type="transmembrane region" description="Helical" evidence="8">
    <location>
        <begin position="55"/>
        <end position="74"/>
    </location>
</feature>
<keyword evidence="5 8" id="KW-1133">Transmembrane helix</keyword>
<dbReference type="Pfam" id="PF12821">
    <property type="entry name" value="ThrE_2"/>
    <property type="match status" value="1"/>
</dbReference>
<comment type="subcellular location">
    <subcellularLocation>
        <location evidence="1">Cell membrane</location>
        <topology evidence="1">Multi-pass membrane protein</topology>
    </subcellularLocation>
</comment>
<dbReference type="InterPro" id="IPR050539">
    <property type="entry name" value="ThrE_Dicarb/AminoAcid_Exp"/>
</dbReference>
<evidence type="ECO:0000259" key="9">
    <source>
        <dbReference type="Pfam" id="PF12821"/>
    </source>
</evidence>
<organism evidence="10 11">
    <name type="scientific">Aedoeadaptatus nemausensis</name>
    <dbReference type="NCBI Taxonomy" id="2582829"/>
    <lineage>
        <taxon>Bacteria</taxon>
        <taxon>Bacillati</taxon>
        <taxon>Bacillota</taxon>
        <taxon>Tissierellia</taxon>
        <taxon>Tissierellales</taxon>
        <taxon>Peptoniphilaceae</taxon>
        <taxon>Aedoeadaptatus</taxon>
    </lineage>
</organism>
<feature type="transmembrane region" description="Helical" evidence="8">
    <location>
        <begin position="120"/>
        <end position="138"/>
    </location>
</feature>
<feature type="domain" description="Threonine/Serine exporter ThrE" evidence="9">
    <location>
        <begin position="10"/>
        <end position="134"/>
    </location>
</feature>
<dbReference type="GO" id="GO:0005886">
    <property type="term" value="C:plasma membrane"/>
    <property type="evidence" value="ECO:0007669"/>
    <property type="project" value="UniProtKB-SubCell"/>
</dbReference>
<dbReference type="Proteomes" id="UP000586454">
    <property type="component" value="Unassembled WGS sequence"/>
</dbReference>
<keyword evidence="6 8" id="KW-0472">Membrane</keyword>
<evidence type="ECO:0000313" key="10">
    <source>
        <dbReference type="EMBL" id="CAC9924792.1"/>
    </source>
</evidence>
<dbReference type="InterPro" id="IPR024528">
    <property type="entry name" value="ThrE_2"/>
</dbReference>